<dbReference type="EC" id="3.6.1.7" evidence="2 4"/>
<dbReference type="PANTHER" id="PTHR47268:SF4">
    <property type="entry name" value="ACYLPHOSPHATASE"/>
    <property type="match status" value="1"/>
</dbReference>
<dbReference type="Gene3D" id="3.30.70.100">
    <property type="match status" value="1"/>
</dbReference>
<feature type="domain" description="Acylphosphatase-like" evidence="6">
    <location>
        <begin position="3"/>
        <end position="90"/>
    </location>
</feature>
<evidence type="ECO:0000313" key="8">
    <source>
        <dbReference type="Proteomes" id="UP000532440"/>
    </source>
</evidence>
<dbReference type="InterPro" id="IPR036046">
    <property type="entry name" value="Acylphosphatase-like_dom_sf"/>
</dbReference>
<protein>
    <recommendedName>
        <fullName evidence="2 4">acylphosphatase</fullName>
        <ecNumber evidence="2 4">3.6.1.7</ecNumber>
    </recommendedName>
</protein>
<evidence type="ECO:0000256" key="5">
    <source>
        <dbReference type="RuleBase" id="RU004168"/>
    </source>
</evidence>
<gene>
    <name evidence="7" type="ORF">HNQ70_002551</name>
</gene>
<evidence type="ECO:0000256" key="4">
    <source>
        <dbReference type="PROSITE-ProRule" id="PRU00520"/>
    </source>
</evidence>
<comment type="similarity">
    <text evidence="1 5">Belongs to the acylphosphatase family.</text>
</comment>
<reference evidence="7 8" key="1">
    <citation type="submission" date="2020-08" db="EMBL/GenBank/DDBJ databases">
        <title>Genomic Encyclopedia of Type Strains, Phase IV (KMG-IV): sequencing the most valuable type-strain genomes for metagenomic binning, comparative biology and taxonomic classification.</title>
        <authorList>
            <person name="Goeker M."/>
        </authorList>
    </citation>
    <scope>NUCLEOTIDE SEQUENCE [LARGE SCALE GENOMIC DNA]</scope>
    <source>
        <strain evidence="7 8">DSM 29781</strain>
    </source>
</reference>
<feature type="active site" evidence="4">
    <location>
        <position position="18"/>
    </location>
</feature>
<keyword evidence="8" id="KW-1185">Reference proteome</keyword>
<dbReference type="InterPro" id="IPR020456">
    <property type="entry name" value="Acylphosphatase"/>
</dbReference>
<dbReference type="InterPro" id="IPR001792">
    <property type="entry name" value="Acylphosphatase-like_dom"/>
</dbReference>
<dbReference type="PANTHER" id="PTHR47268">
    <property type="entry name" value="ACYLPHOSPHATASE"/>
    <property type="match status" value="1"/>
</dbReference>
<dbReference type="InterPro" id="IPR017968">
    <property type="entry name" value="Acylphosphatase_CS"/>
</dbReference>
<evidence type="ECO:0000259" key="6">
    <source>
        <dbReference type="PROSITE" id="PS51160"/>
    </source>
</evidence>
<dbReference type="PROSITE" id="PS51160">
    <property type="entry name" value="ACYLPHOSPHATASE_3"/>
    <property type="match status" value="1"/>
</dbReference>
<sequence length="92" mass="9835">MNAIHLRIRGRVQGVGYRASMTREARRLGLSGWVRNRLDGSVEGAAVGDDDAVAALVEWAHRGPPAARVTEVEARPLAGPSGFEGFEQLPTA</sequence>
<dbReference type="Proteomes" id="UP000532440">
    <property type="component" value="Unassembled WGS sequence"/>
</dbReference>
<accession>A0A7W8HJT6</accession>
<dbReference type="PRINTS" id="PR00112">
    <property type="entry name" value="ACYLPHPHTASE"/>
</dbReference>
<feature type="active site" evidence="4">
    <location>
        <position position="36"/>
    </location>
</feature>
<dbReference type="AlphaFoldDB" id="A0A7W8HJT6"/>
<dbReference type="EMBL" id="JACHGB010000005">
    <property type="protein sequence ID" value="MBB5272528.1"/>
    <property type="molecule type" value="Genomic_DNA"/>
</dbReference>
<comment type="catalytic activity">
    <reaction evidence="3 4">
        <text>an acyl phosphate + H2O = a carboxylate + phosphate + H(+)</text>
        <dbReference type="Rhea" id="RHEA:14965"/>
        <dbReference type="ChEBI" id="CHEBI:15377"/>
        <dbReference type="ChEBI" id="CHEBI:15378"/>
        <dbReference type="ChEBI" id="CHEBI:29067"/>
        <dbReference type="ChEBI" id="CHEBI:43474"/>
        <dbReference type="ChEBI" id="CHEBI:59918"/>
        <dbReference type="EC" id="3.6.1.7"/>
    </reaction>
</comment>
<dbReference type="RefSeq" id="WP_183968147.1">
    <property type="nucleotide sequence ID" value="NZ_BAABEW010000022.1"/>
</dbReference>
<evidence type="ECO:0000256" key="3">
    <source>
        <dbReference type="ARBA" id="ARBA00047645"/>
    </source>
</evidence>
<evidence type="ECO:0000256" key="1">
    <source>
        <dbReference type="ARBA" id="ARBA00005614"/>
    </source>
</evidence>
<dbReference type="PROSITE" id="PS00151">
    <property type="entry name" value="ACYLPHOSPHATASE_2"/>
    <property type="match status" value="1"/>
</dbReference>
<organism evidence="7 8">
    <name type="scientific">Quisquiliibacterium transsilvanicum</name>
    <dbReference type="NCBI Taxonomy" id="1549638"/>
    <lineage>
        <taxon>Bacteria</taxon>
        <taxon>Pseudomonadati</taxon>
        <taxon>Pseudomonadota</taxon>
        <taxon>Betaproteobacteria</taxon>
        <taxon>Burkholderiales</taxon>
        <taxon>Burkholderiaceae</taxon>
        <taxon>Quisquiliibacterium</taxon>
    </lineage>
</organism>
<dbReference type="Pfam" id="PF00708">
    <property type="entry name" value="Acylphosphatase"/>
    <property type="match status" value="1"/>
</dbReference>
<keyword evidence="4 7" id="KW-0378">Hydrolase</keyword>
<evidence type="ECO:0000313" key="7">
    <source>
        <dbReference type="EMBL" id="MBB5272528.1"/>
    </source>
</evidence>
<comment type="caution">
    <text evidence="7">The sequence shown here is derived from an EMBL/GenBank/DDBJ whole genome shotgun (WGS) entry which is preliminary data.</text>
</comment>
<name>A0A7W8HJT6_9BURK</name>
<dbReference type="GO" id="GO:0003998">
    <property type="term" value="F:acylphosphatase activity"/>
    <property type="evidence" value="ECO:0007669"/>
    <property type="project" value="UniProtKB-EC"/>
</dbReference>
<proteinExistence type="inferred from homology"/>
<dbReference type="SUPFAM" id="SSF54975">
    <property type="entry name" value="Acylphosphatase/BLUF domain-like"/>
    <property type="match status" value="1"/>
</dbReference>
<evidence type="ECO:0000256" key="2">
    <source>
        <dbReference type="ARBA" id="ARBA00012150"/>
    </source>
</evidence>